<reference evidence="2" key="2">
    <citation type="submission" date="2022-01" db="EMBL/GenBank/DDBJ databases">
        <authorList>
            <person name="Yamashiro T."/>
            <person name="Shiraishi A."/>
            <person name="Satake H."/>
            <person name="Nakayama K."/>
        </authorList>
    </citation>
    <scope>NUCLEOTIDE SEQUENCE</scope>
</reference>
<proteinExistence type="predicted"/>
<evidence type="ECO:0000256" key="1">
    <source>
        <dbReference type="SAM" id="MobiDB-lite"/>
    </source>
</evidence>
<keyword evidence="3" id="KW-1185">Reference proteome</keyword>
<name>A0ABQ5B081_9ASTR</name>
<evidence type="ECO:0000313" key="2">
    <source>
        <dbReference type="EMBL" id="GJT07107.1"/>
    </source>
</evidence>
<feature type="compositionally biased region" description="Basic and acidic residues" evidence="1">
    <location>
        <begin position="82"/>
        <end position="99"/>
    </location>
</feature>
<feature type="region of interest" description="Disordered" evidence="1">
    <location>
        <begin position="251"/>
        <end position="282"/>
    </location>
</feature>
<dbReference type="Proteomes" id="UP001151760">
    <property type="component" value="Unassembled WGS sequence"/>
</dbReference>
<gene>
    <name evidence="2" type="ORF">Tco_0841569</name>
</gene>
<evidence type="ECO:0000313" key="3">
    <source>
        <dbReference type="Proteomes" id="UP001151760"/>
    </source>
</evidence>
<feature type="region of interest" description="Disordered" evidence="1">
    <location>
        <begin position="1"/>
        <end position="120"/>
    </location>
</feature>
<sequence length="361" mass="41712">MHRSTPRAHRTPTVSTASPQGKKMKQIVGESSLLQRSLKITIRQKQVIEGEKDDDDSEDRLEPRSHKENPKHVDDDDDEEKVDEKKDAEMGSLETRTEDMQTPIPTTPRSPRTILSSDKNITQELTDTVSLPTTTTSKNPHSKRCISSKYSHLPVDRVLHEIVPQVAERATDDLIENNLKPSIATTIIEDRDAFRSEVPDLVSQEFNAQAPKIIEELFKNYIQSNMKRSLQDQANDPVLWEVLKRKFEKSSTSNNSCRDDDIHSQRHDDHQEDDAPPEGEQREWDAWEEETIIDEDEVIPEDKTLELITELQNINKHVPTIFDRARMEATLNDMLRNQFKNAEEYAYHLEQATNFRKNQIV</sequence>
<protein>
    <submittedName>
        <fullName evidence="2">Uncharacterized protein</fullName>
    </submittedName>
</protein>
<feature type="compositionally biased region" description="Basic residues" evidence="1">
    <location>
        <begin position="1"/>
        <end position="10"/>
    </location>
</feature>
<feature type="compositionally biased region" description="Basic and acidic residues" evidence="1">
    <location>
        <begin position="257"/>
        <end position="270"/>
    </location>
</feature>
<feature type="compositionally biased region" description="Basic and acidic residues" evidence="1">
    <location>
        <begin position="60"/>
        <end position="74"/>
    </location>
</feature>
<accession>A0ABQ5B081</accession>
<reference evidence="2" key="1">
    <citation type="journal article" date="2022" name="Int. J. Mol. Sci.">
        <title>Draft Genome of Tanacetum Coccineum: Genomic Comparison of Closely Related Tanacetum-Family Plants.</title>
        <authorList>
            <person name="Yamashiro T."/>
            <person name="Shiraishi A."/>
            <person name="Nakayama K."/>
            <person name="Satake H."/>
        </authorList>
    </citation>
    <scope>NUCLEOTIDE SEQUENCE</scope>
</reference>
<dbReference type="EMBL" id="BQNB010012724">
    <property type="protein sequence ID" value="GJT07107.1"/>
    <property type="molecule type" value="Genomic_DNA"/>
</dbReference>
<feature type="compositionally biased region" description="Low complexity" evidence="1">
    <location>
        <begin position="102"/>
        <end position="114"/>
    </location>
</feature>
<organism evidence="2 3">
    <name type="scientific">Tanacetum coccineum</name>
    <dbReference type="NCBI Taxonomy" id="301880"/>
    <lineage>
        <taxon>Eukaryota</taxon>
        <taxon>Viridiplantae</taxon>
        <taxon>Streptophyta</taxon>
        <taxon>Embryophyta</taxon>
        <taxon>Tracheophyta</taxon>
        <taxon>Spermatophyta</taxon>
        <taxon>Magnoliopsida</taxon>
        <taxon>eudicotyledons</taxon>
        <taxon>Gunneridae</taxon>
        <taxon>Pentapetalae</taxon>
        <taxon>asterids</taxon>
        <taxon>campanulids</taxon>
        <taxon>Asterales</taxon>
        <taxon>Asteraceae</taxon>
        <taxon>Asteroideae</taxon>
        <taxon>Anthemideae</taxon>
        <taxon>Anthemidinae</taxon>
        <taxon>Tanacetum</taxon>
    </lineage>
</organism>
<comment type="caution">
    <text evidence="2">The sequence shown here is derived from an EMBL/GenBank/DDBJ whole genome shotgun (WGS) entry which is preliminary data.</text>
</comment>